<organism evidence="2 3">
    <name type="scientific">Tenuifilum thalassicum</name>
    <dbReference type="NCBI Taxonomy" id="2590900"/>
    <lineage>
        <taxon>Bacteria</taxon>
        <taxon>Pseudomonadati</taxon>
        <taxon>Bacteroidota</taxon>
        <taxon>Bacteroidia</taxon>
        <taxon>Bacteroidales</taxon>
        <taxon>Tenuifilaceae</taxon>
        <taxon>Tenuifilum</taxon>
    </lineage>
</organism>
<feature type="domain" description="Polymerase/histidinol phosphatase N-terminal" evidence="1">
    <location>
        <begin position="5"/>
        <end position="73"/>
    </location>
</feature>
<evidence type="ECO:0000313" key="3">
    <source>
        <dbReference type="Proteomes" id="UP000500961"/>
    </source>
</evidence>
<dbReference type="PANTHER" id="PTHR42924:SF3">
    <property type="entry name" value="POLYMERASE_HISTIDINOL PHOSPHATASE N-TERMINAL DOMAIN-CONTAINING PROTEIN"/>
    <property type="match status" value="1"/>
</dbReference>
<dbReference type="InterPro" id="IPR016195">
    <property type="entry name" value="Pol/histidinol_Pase-like"/>
</dbReference>
<dbReference type="InterPro" id="IPR052018">
    <property type="entry name" value="PHP_domain"/>
</dbReference>
<dbReference type="InterPro" id="IPR004013">
    <property type="entry name" value="PHP_dom"/>
</dbReference>
<evidence type="ECO:0000313" key="2">
    <source>
        <dbReference type="EMBL" id="QKG80517.1"/>
    </source>
</evidence>
<dbReference type="InterPro" id="IPR003141">
    <property type="entry name" value="Pol/His_phosphatase_N"/>
</dbReference>
<dbReference type="Proteomes" id="UP000500961">
    <property type="component" value="Chromosome"/>
</dbReference>
<dbReference type="RefSeq" id="WP_173075303.1">
    <property type="nucleotide sequence ID" value="NZ_CP041345.1"/>
</dbReference>
<evidence type="ECO:0000259" key="1">
    <source>
        <dbReference type="SMART" id="SM00481"/>
    </source>
</evidence>
<dbReference type="EMBL" id="CP041345">
    <property type="protein sequence ID" value="QKG80517.1"/>
    <property type="molecule type" value="Genomic_DNA"/>
</dbReference>
<dbReference type="Pfam" id="PF13263">
    <property type="entry name" value="PHP_C"/>
    <property type="match status" value="1"/>
</dbReference>
<dbReference type="GO" id="GO:0035312">
    <property type="term" value="F:5'-3' DNA exonuclease activity"/>
    <property type="evidence" value="ECO:0007669"/>
    <property type="project" value="TreeGrafter"/>
</dbReference>
<dbReference type="SMART" id="SM00481">
    <property type="entry name" value="POLIIIAc"/>
    <property type="match status" value="1"/>
</dbReference>
<name>A0A7D3XHB6_9BACT</name>
<protein>
    <submittedName>
        <fullName evidence="2">PHP domain-containing protein</fullName>
    </submittedName>
</protein>
<sequence length="246" mass="27866">MRVKADLHIHSVISPCADLEMSPVNIVNRALANNLQLIAIADHNSTLHGPLTKELAKRHGIHCLYGAEITSKEEIHCLCIVETENQRVALQDFIENNILKISNKPDVFGYQVVVNEQEEIIQEVDYYLHAALNKSINEVSEFLQSIQGIFIPAHVDRLKYSLTSQLGFIPPDLKFDALEISKNSKVSDFCSHNRIESSKTFIRNSDAHYIHQVGEIYTEYEINDISLAGLRDAFDKKNGAFVYPFQ</sequence>
<reference evidence="2 3" key="1">
    <citation type="submission" date="2019-07" db="EMBL/GenBank/DDBJ databases">
        <title>Thalassofilum flectens gen. nov., sp. nov., a novel moderate thermophilic anaerobe from a shallow sea hot spring in Kunashir Island (Russia), representing a new family in the order Bacteroidales, and proposal of Thalassofilacea fam. nov.</title>
        <authorList>
            <person name="Kochetkova T.V."/>
            <person name="Podosokorskaya O.A."/>
            <person name="Novikov A."/>
            <person name="Elcheninov A.G."/>
            <person name="Toshchakov S.V."/>
            <person name="Kublanov I.V."/>
        </authorList>
    </citation>
    <scope>NUCLEOTIDE SEQUENCE [LARGE SCALE GENOMIC DNA]</scope>
    <source>
        <strain evidence="2 3">38-H</strain>
    </source>
</reference>
<gene>
    <name evidence="2" type="ORF">FHG85_09635</name>
</gene>
<dbReference type="SUPFAM" id="SSF89550">
    <property type="entry name" value="PHP domain-like"/>
    <property type="match status" value="1"/>
</dbReference>
<dbReference type="GO" id="GO:0004534">
    <property type="term" value="F:5'-3' RNA exonuclease activity"/>
    <property type="evidence" value="ECO:0007669"/>
    <property type="project" value="TreeGrafter"/>
</dbReference>
<dbReference type="KEGG" id="ttz:FHG85_09635"/>
<proteinExistence type="predicted"/>
<dbReference type="Gene3D" id="3.20.20.140">
    <property type="entry name" value="Metal-dependent hydrolases"/>
    <property type="match status" value="1"/>
</dbReference>
<dbReference type="CDD" id="cd07432">
    <property type="entry name" value="PHP_HisPPase"/>
    <property type="match status" value="1"/>
</dbReference>
<accession>A0A7D3XHB6</accession>
<dbReference type="Pfam" id="PF02811">
    <property type="entry name" value="PHP"/>
    <property type="match status" value="1"/>
</dbReference>
<dbReference type="PANTHER" id="PTHR42924">
    <property type="entry name" value="EXONUCLEASE"/>
    <property type="match status" value="1"/>
</dbReference>
<keyword evidence="3" id="KW-1185">Reference proteome</keyword>
<dbReference type="AlphaFoldDB" id="A0A7D3XHB6"/>